<protein>
    <recommendedName>
        <fullName evidence="2">peptide-methionine (S)-S-oxide reductase</fullName>
        <ecNumber evidence="2">1.8.4.11</ecNumber>
    </recommendedName>
    <alternativeName>
        <fullName evidence="4">Peptide-methionine (S)-S-oxide reductase</fullName>
    </alternativeName>
</protein>
<reference evidence="6" key="1">
    <citation type="submission" date="2021-01" db="EMBL/GenBank/DDBJ databases">
        <authorList>
            <person name="Corre E."/>
            <person name="Pelletier E."/>
            <person name="Niang G."/>
            <person name="Scheremetjew M."/>
            <person name="Finn R."/>
            <person name="Kale V."/>
            <person name="Holt S."/>
            <person name="Cochrane G."/>
            <person name="Meng A."/>
            <person name="Brown T."/>
            <person name="Cohen L."/>
        </authorList>
    </citation>
    <scope>NUCLEOTIDE SEQUENCE</scope>
    <source>
        <strain evidence="6">CCMP125</strain>
    </source>
</reference>
<dbReference type="AlphaFoldDB" id="A0A7S2YJ03"/>
<gene>
    <name evidence="6" type="ORF">APAL1065_LOCUS18768</name>
</gene>
<dbReference type="Pfam" id="PF01625">
    <property type="entry name" value="PMSR"/>
    <property type="match status" value="1"/>
</dbReference>
<dbReference type="EMBL" id="HBHT01027929">
    <property type="protein sequence ID" value="CAD9979141.1"/>
    <property type="molecule type" value="Transcribed_RNA"/>
</dbReference>
<dbReference type="GO" id="GO:0008113">
    <property type="term" value="F:peptide-methionine (S)-S-oxide reductase activity"/>
    <property type="evidence" value="ECO:0007669"/>
    <property type="project" value="UniProtKB-EC"/>
</dbReference>
<dbReference type="SUPFAM" id="SSF55068">
    <property type="entry name" value="Peptide methionine sulfoxide reductase"/>
    <property type="match status" value="1"/>
</dbReference>
<keyword evidence="3" id="KW-0560">Oxidoreductase</keyword>
<evidence type="ECO:0000313" key="6">
    <source>
        <dbReference type="EMBL" id="CAD9979141.1"/>
    </source>
</evidence>
<feature type="domain" description="Peptide methionine sulphoxide reductase MsrA" evidence="5">
    <location>
        <begin position="2"/>
        <end position="115"/>
    </location>
</feature>
<evidence type="ECO:0000256" key="2">
    <source>
        <dbReference type="ARBA" id="ARBA00012502"/>
    </source>
</evidence>
<evidence type="ECO:0000256" key="1">
    <source>
        <dbReference type="ARBA" id="ARBA00005591"/>
    </source>
</evidence>
<evidence type="ECO:0000259" key="5">
    <source>
        <dbReference type="Pfam" id="PF01625"/>
    </source>
</evidence>
<accession>A0A7S2YJ03</accession>
<proteinExistence type="inferred from homology"/>
<dbReference type="EC" id="1.8.4.11" evidence="2"/>
<dbReference type="PANTHER" id="PTHR43774">
    <property type="entry name" value="PEPTIDE METHIONINE SULFOXIDE REDUCTASE"/>
    <property type="match status" value="1"/>
</dbReference>
<sequence>MNGVTRCLVGYSGGVELNPTYQTIMDHTEALLIEYDPSIISYGEILKEWKHQMGEPYPSKRQYRSAIFCLNDEQSALAQEFCQQNVKQPKLVDIEPTTRFYMAEEYHQDYVEKAMRRRF</sequence>
<dbReference type="InterPro" id="IPR002569">
    <property type="entry name" value="Met_Sox_Rdtase_MsrA_dom"/>
</dbReference>
<organism evidence="6">
    <name type="scientific">Entomoneis paludosa</name>
    <dbReference type="NCBI Taxonomy" id="265537"/>
    <lineage>
        <taxon>Eukaryota</taxon>
        <taxon>Sar</taxon>
        <taxon>Stramenopiles</taxon>
        <taxon>Ochrophyta</taxon>
        <taxon>Bacillariophyta</taxon>
        <taxon>Bacillariophyceae</taxon>
        <taxon>Bacillariophycidae</taxon>
        <taxon>Entomoneidaceae</taxon>
        <taxon>Entomoneis</taxon>
    </lineage>
</organism>
<evidence type="ECO:0000256" key="3">
    <source>
        <dbReference type="ARBA" id="ARBA00023002"/>
    </source>
</evidence>
<evidence type="ECO:0000256" key="4">
    <source>
        <dbReference type="ARBA" id="ARBA00030643"/>
    </source>
</evidence>
<comment type="similarity">
    <text evidence="1">Belongs to the MsrA Met sulfoxide reductase family.</text>
</comment>
<dbReference type="InterPro" id="IPR036509">
    <property type="entry name" value="Met_Sox_Rdtase_MsrA_sf"/>
</dbReference>
<dbReference type="PANTHER" id="PTHR43774:SF1">
    <property type="entry name" value="PEPTIDE METHIONINE SULFOXIDE REDUCTASE MSRA 2"/>
    <property type="match status" value="1"/>
</dbReference>
<name>A0A7S2YJ03_9STRA</name>
<dbReference type="Gene3D" id="3.30.1060.10">
    <property type="entry name" value="Peptide methionine sulphoxide reductase MsrA"/>
    <property type="match status" value="1"/>
</dbReference>